<evidence type="ECO:0000259" key="1">
    <source>
        <dbReference type="Pfam" id="PF18858"/>
    </source>
</evidence>
<dbReference type="NCBIfam" id="NF032893">
    <property type="entry name" value="tail-700"/>
    <property type="match status" value="1"/>
</dbReference>
<evidence type="ECO:0000313" key="2">
    <source>
        <dbReference type="EMBL" id="KKM22180.1"/>
    </source>
</evidence>
<dbReference type="AlphaFoldDB" id="A0A0F9L382"/>
<gene>
    <name evidence="2" type="ORF">LCGC14_1627960</name>
</gene>
<organism evidence="2">
    <name type="scientific">marine sediment metagenome</name>
    <dbReference type="NCBI Taxonomy" id="412755"/>
    <lineage>
        <taxon>unclassified sequences</taxon>
        <taxon>metagenomes</taxon>
        <taxon>ecological metagenomes</taxon>
    </lineage>
</organism>
<dbReference type="Pfam" id="PF18858">
    <property type="entry name" value="LPD39"/>
    <property type="match status" value="1"/>
</dbReference>
<dbReference type="InterPro" id="IPR041639">
    <property type="entry name" value="LPD39"/>
</dbReference>
<dbReference type="EMBL" id="LAZR01013391">
    <property type="protein sequence ID" value="KKM22180.1"/>
    <property type="molecule type" value="Genomic_DNA"/>
</dbReference>
<name>A0A0F9L382_9ZZZZ</name>
<comment type="caution">
    <text evidence="2">The sequence shown here is derived from an EMBL/GenBank/DDBJ whole genome shotgun (WGS) entry which is preliminary data.</text>
</comment>
<feature type="non-terminal residue" evidence="2">
    <location>
        <position position="1"/>
    </location>
</feature>
<accession>A0A0F9L382</accession>
<proteinExistence type="predicted"/>
<feature type="non-terminal residue" evidence="2">
    <location>
        <position position="1083"/>
    </location>
</feature>
<protein>
    <recommendedName>
        <fullName evidence="1">Large polyvalent protein-associated domain-containing protein</fullName>
    </recommendedName>
</protein>
<reference evidence="2" key="1">
    <citation type="journal article" date="2015" name="Nature">
        <title>Complex archaea that bridge the gap between prokaryotes and eukaryotes.</title>
        <authorList>
            <person name="Spang A."/>
            <person name="Saw J.H."/>
            <person name="Jorgensen S.L."/>
            <person name="Zaremba-Niedzwiedzka K."/>
            <person name="Martijn J."/>
            <person name="Lind A.E."/>
            <person name="van Eijk R."/>
            <person name="Schleper C."/>
            <person name="Guy L."/>
            <person name="Ettema T.J."/>
        </authorList>
    </citation>
    <scope>NUCLEOTIDE SEQUENCE</scope>
</reference>
<feature type="domain" description="Large polyvalent protein-associated" evidence="1">
    <location>
        <begin position="441"/>
        <end position="555"/>
    </location>
</feature>
<sequence>REESATRADTREDSRQAAILKDTNKAINALARIVSNPKSTITKLATAEQNFIRKLKKLGVWEDVSPTIGRIMVGAPKRYHRIAERLLTKQISKQEARKIMGSLKPFAVPKGLEGVPPTVTQAERELELFMEVIDVQGNAPELEATASALGDLLADRTKVTDLNTVLRTMLLNLPANHVFRAQAEKLLALDMGGIDVTFDWAGTAVGRAFAKFIVTQDKITKQWHRVILLNRSLMVEDRKLGNVIDAEVVHSTLHEMLHGATYRALRKNAGLKNSVLQLRQQVIDKLPAGEVPIHYGLNEVLDKDGEQIADEFVAEAFSNIEFQDVLKSIYIDGITAFRKFVNMVRQVLGFAENLPVSVMDVMISLEPELYKGAGERLTEAEQVTLLVDPAVRPIVSHAIDRLNMGVGKMKGFWERVRPPLNAMTVEQIRDTYMLAFGGSGNPLNPLKKYMDAFFMRNAENTRLLEVAEKVTRRWVALDESEGGEAGTEFSALATDATMQEVAAAKPITHADNAHLKSDKQKSRHQALHNRWKQLSDARKKLYSDLQDYYRTTLEREIDLMIHNALRGLLTTGEGANLLTAKEFETKYSVEKIASFDTKEKFNEEFGQYFDEGRRKDMLATLHQMASVRAKRRGDYFPLKRYGDYVVFSEKEIERKIFDNSKEAYGYASDRRADDITLTIDVKKQENGAFRVKVVEKDFRTAENPSKAARMREDMVGIYGEQAVSTVQKMTKESRESHITSNAQLNAIINSLAGNTAAQSAIKQFYLDQLDNASFRKHEMRRKNRRGVETDLQLRNFTHYAKQSAYHTAQLMFGSKLAAGMAEMRKYIKAHHDESEITTVRLGEVYEEIRKRDEITSDITVVSKYAKGMVELTQFMMLTSPSYWMINTSQTWMVTLPWLYSKYGLGRSLSAMKNAQKLIASPLIHAVGETKGGISAIFSKAKAEKAFNVLEDVKQHIRERDPANAKDYNEMLETLREMSVIDLSWIAELRDISEGTDTGLKQKILDASRIMAHLTEVNNRILTSIATYDLAKQKALEHGIDEATAHKVGIKEALASTSGTQFNYSSPNKPRLFQNALGPLSPVV</sequence>